<reference evidence="2 3" key="1">
    <citation type="submission" date="2020-10" db="EMBL/GenBank/DDBJ databases">
        <title>Sequencing the genomes of 1000 actinobacteria strains.</title>
        <authorList>
            <person name="Klenk H.-P."/>
        </authorList>
    </citation>
    <scope>NUCLEOTIDE SEQUENCE [LARGE SCALE GENOMIC DNA]</scope>
    <source>
        <strain evidence="2 3">DSM 43748</strain>
    </source>
</reference>
<dbReference type="Pfam" id="PF00483">
    <property type="entry name" value="NTP_transferase"/>
    <property type="match status" value="1"/>
</dbReference>
<feature type="domain" description="Nucleotidyl transferase" evidence="1">
    <location>
        <begin position="3"/>
        <end position="229"/>
    </location>
</feature>
<dbReference type="EMBL" id="JADBEF010000001">
    <property type="protein sequence ID" value="MBE1565009.1"/>
    <property type="molecule type" value="Genomic_DNA"/>
</dbReference>
<sequence>MKVVLFCGGRGTRMRDGVTDLPKPMQPVGPRPLIWHVMRYYAFHGHKEFVLCLGYGAEHIKSFFLTYQETASNDFVLRDGRVEMLSTDISDWSISFVHTGTDSPIGERLRRVREHLDGEEMFLANYADVLTDAPLNEMVARFAASDAGASMMVVPPPGTFHCVELGEDGRVGGITPVTEMPLWINGGYFVLRREVFDQIPPGGDLVADACAAMAKEGRLLAYPYRGFWRPTDTVKERVALDEEYDRGERPWALWEERRIAGVATLPRAV</sequence>
<name>A0ABR9KSJ8_9ACTN</name>
<dbReference type="SUPFAM" id="SSF53448">
    <property type="entry name" value="Nucleotide-diphospho-sugar transferases"/>
    <property type="match status" value="1"/>
</dbReference>
<accession>A0ABR9KSJ8</accession>
<evidence type="ECO:0000313" key="2">
    <source>
        <dbReference type="EMBL" id="MBE1565009.1"/>
    </source>
</evidence>
<evidence type="ECO:0000259" key="1">
    <source>
        <dbReference type="Pfam" id="PF00483"/>
    </source>
</evidence>
<protein>
    <submittedName>
        <fullName evidence="2">Glucose-1-phosphate cytidylyltransferase</fullName>
        <ecNumber evidence="2">2.7.7.33</ecNumber>
    </submittedName>
</protein>
<dbReference type="EC" id="2.7.7.33" evidence="2"/>
<dbReference type="PANTHER" id="PTHR47183:SF3">
    <property type="entry name" value="TRANSFERASE"/>
    <property type="match status" value="1"/>
</dbReference>
<dbReference type="InterPro" id="IPR029044">
    <property type="entry name" value="Nucleotide-diphossugar_trans"/>
</dbReference>
<keyword evidence="2" id="KW-0808">Transferase</keyword>
<comment type="caution">
    <text evidence="2">The sequence shown here is derived from an EMBL/GenBank/DDBJ whole genome shotgun (WGS) entry which is preliminary data.</text>
</comment>
<gene>
    <name evidence="2" type="ORF">H4W81_007788</name>
</gene>
<dbReference type="InterPro" id="IPR013446">
    <property type="entry name" value="G1P_cyt_trans-like"/>
</dbReference>
<organism evidence="2 3">
    <name type="scientific">Nonomuraea africana</name>
    <dbReference type="NCBI Taxonomy" id="46171"/>
    <lineage>
        <taxon>Bacteria</taxon>
        <taxon>Bacillati</taxon>
        <taxon>Actinomycetota</taxon>
        <taxon>Actinomycetes</taxon>
        <taxon>Streptosporangiales</taxon>
        <taxon>Streptosporangiaceae</taxon>
        <taxon>Nonomuraea</taxon>
    </lineage>
</organism>
<dbReference type="RefSeq" id="WP_192779294.1">
    <property type="nucleotide sequence ID" value="NZ_BAAASY010000018.1"/>
</dbReference>
<keyword evidence="2" id="KW-0548">Nucleotidyltransferase</keyword>
<dbReference type="InterPro" id="IPR005835">
    <property type="entry name" value="NTP_transferase_dom"/>
</dbReference>
<dbReference type="Gene3D" id="3.90.550.10">
    <property type="entry name" value="Spore Coat Polysaccharide Biosynthesis Protein SpsA, Chain A"/>
    <property type="match status" value="1"/>
</dbReference>
<proteinExistence type="predicted"/>
<dbReference type="GO" id="GO:0047343">
    <property type="term" value="F:glucose-1-phosphate cytidylyltransferase activity"/>
    <property type="evidence" value="ECO:0007669"/>
    <property type="project" value="UniProtKB-EC"/>
</dbReference>
<evidence type="ECO:0000313" key="3">
    <source>
        <dbReference type="Proteomes" id="UP000661607"/>
    </source>
</evidence>
<dbReference type="Proteomes" id="UP000661607">
    <property type="component" value="Unassembled WGS sequence"/>
</dbReference>
<dbReference type="PANTHER" id="PTHR47183">
    <property type="entry name" value="GLUCOSE-1-PHOSPHATE CYTIDYLYLTRANSFERASE-RELATED"/>
    <property type="match status" value="1"/>
</dbReference>
<keyword evidence="3" id="KW-1185">Reference proteome</keyword>